<feature type="transmembrane region" description="Helical" evidence="1">
    <location>
        <begin position="141"/>
        <end position="159"/>
    </location>
</feature>
<proteinExistence type="predicted"/>
<evidence type="ECO:0000256" key="1">
    <source>
        <dbReference type="SAM" id="Phobius"/>
    </source>
</evidence>
<dbReference type="EMBL" id="JACHIT010000001">
    <property type="protein sequence ID" value="MBB5913841.1"/>
    <property type="molecule type" value="Genomic_DNA"/>
</dbReference>
<feature type="transmembrane region" description="Helical" evidence="1">
    <location>
        <begin position="279"/>
        <end position="302"/>
    </location>
</feature>
<feature type="transmembrane region" description="Helical" evidence="1">
    <location>
        <begin position="317"/>
        <end position="334"/>
    </location>
</feature>
<keyword evidence="1" id="KW-0472">Membrane</keyword>
<evidence type="ECO:0000313" key="3">
    <source>
        <dbReference type="Proteomes" id="UP000540412"/>
    </source>
</evidence>
<feature type="transmembrane region" description="Helical" evidence="1">
    <location>
        <begin position="108"/>
        <end position="129"/>
    </location>
</feature>
<feature type="transmembrane region" description="Helical" evidence="1">
    <location>
        <begin position="248"/>
        <end position="267"/>
    </location>
</feature>
<gene>
    <name evidence="2" type="ORF">BJY24_002708</name>
</gene>
<dbReference type="Proteomes" id="UP000540412">
    <property type="component" value="Unassembled WGS sequence"/>
</dbReference>
<keyword evidence="1" id="KW-0812">Transmembrane</keyword>
<keyword evidence="3" id="KW-1185">Reference proteome</keyword>
<evidence type="ECO:0000313" key="2">
    <source>
        <dbReference type="EMBL" id="MBB5913841.1"/>
    </source>
</evidence>
<dbReference type="AlphaFoldDB" id="A0A7W9PCV8"/>
<sequence length="628" mass="66473">MDVVPVAAPVPESVPRRARGGSAIRRVTPIAVAAVLILIQLAVRGWVAGRGFFYWDDLILAGRSGTYSLLSPDLLLHSHDGHFMPLAFAVAWIVTRIAPLVWTGPVVSLLVLQLAASVAVLRMLVVLDSAGRDPAGRLRRVGWVVLLPLVFYLFCPLSLPSFAWWAAALNALPLQAAMAWVIGDAVLLVRTGARRYALSGTVVLAVGLGFFEKSVVIPFVAFAVAAVAHHVAGDPGALRTVARHAAPLWAGSAAVLACWAAVFFTVLDTSAARADPGNLWNLLHSATSLGIVPTLLGGPWAWARWLPSTPWAVPPDWAVVASWIALGLAVALSIRSRLRVVPVWILVVAYVIAAELPVVLIRGGPDTAAELMQSLRYLADVTVVLAAAGALLLRAPRRAERNGSKASFLDNPGLGSRGRGFAVVGLAVAFVVSSLWSTGGFTRLWALSPTRTYLTNVREGLDAGGPPLLDQEVPWEVLTPLAYPRNMSSAVLAPIAPHAFADSTPELRMITDTGVIVPAQVWWNRGIPPGPEPGCGYRIGESLAEISLDGPMLDNGWTAQLNYFADRDGRLVVGLEHGTAVSVPVRAGLHTAFVRLVGGGSTVRIASRTPGLELCLGAGPIGVASYDR</sequence>
<dbReference type="RefSeq" id="WP_051160828.1">
    <property type="nucleotide sequence ID" value="NZ_JACHIT010000001.1"/>
</dbReference>
<comment type="caution">
    <text evidence="2">The sequence shown here is derived from an EMBL/GenBank/DDBJ whole genome shotgun (WGS) entry which is preliminary data.</text>
</comment>
<feature type="transmembrane region" description="Helical" evidence="1">
    <location>
        <begin position="375"/>
        <end position="395"/>
    </location>
</feature>
<feature type="transmembrane region" description="Helical" evidence="1">
    <location>
        <begin position="421"/>
        <end position="446"/>
    </location>
</feature>
<feature type="transmembrane region" description="Helical" evidence="1">
    <location>
        <begin position="341"/>
        <end position="363"/>
    </location>
</feature>
<accession>A0A7W9PCV8</accession>
<keyword evidence="1" id="KW-1133">Transmembrane helix</keyword>
<name>A0A7W9PCV8_9NOCA</name>
<feature type="transmembrane region" description="Helical" evidence="1">
    <location>
        <begin position="27"/>
        <end position="46"/>
    </location>
</feature>
<organism evidence="2 3">
    <name type="scientific">Nocardia transvalensis</name>
    <dbReference type="NCBI Taxonomy" id="37333"/>
    <lineage>
        <taxon>Bacteria</taxon>
        <taxon>Bacillati</taxon>
        <taxon>Actinomycetota</taxon>
        <taxon>Actinomycetes</taxon>
        <taxon>Mycobacteriales</taxon>
        <taxon>Nocardiaceae</taxon>
        <taxon>Nocardia</taxon>
    </lineage>
</organism>
<feature type="transmembrane region" description="Helical" evidence="1">
    <location>
        <begin position="201"/>
        <end position="228"/>
    </location>
</feature>
<feature type="transmembrane region" description="Helical" evidence="1">
    <location>
        <begin position="165"/>
        <end position="189"/>
    </location>
</feature>
<protein>
    <submittedName>
        <fullName evidence="2">Uncharacterized protein</fullName>
    </submittedName>
</protein>
<reference evidence="2 3" key="1">
    <citation type="submission" date="2020-08" db="EMBL/GenBank/DDBJ databases">
        <title>Sequencing the genomes of 1000 actinobacteria strains.</title>
        <authorList>
            <person name="Klenk H.-P."/>
        </authorList>
    </citation>
    <scope>NUCLEOTIDE SEQUENCE [LARGE SCALE GENOMIC DNA]</scope>
    <source>
        <strain evidence="2 3">DSM 43582</strain>
    </source>
</reference>